<dbReference type="InterPro" id="IPR023213">
    <property type="entry name" value="CAT-like_dom_sf"/>
</dbReference>
<keyword evidence="1" id="KW-0808">Transferase</keyword>
<dbReference type="EMBL" id="CM002875">
    <property type="protein sequence ID" value="KFK29936.1"/>
    <property type="molecule type" value="Genomic_DNA"/>
</dbReference>
<evidence type="ECO:0000256" key="1">
    <source>
        <dbReference type="ARBA" id="ARBA00022679"/>
    </source>
</evidence>
<dbReference type="PANTHER" id="PTHR31625">
    <property type="match status" value="1"/>
</dbReference>
<dbReference type="OMA" id="EAEPRNH"/>
<dbReference type="InterPro" id="IPR051504">
    <property type="entry name" value="Plant_metabolite_acyltrans"/>
</dbReference>
<dbReference type="eggNOG" id="ENOG502QPXT">
    <property type="taxonomic scope" value="Eukaryota"/>
</dbReference>
<keyword evidence="4" id="KW-1185">Reference proteome</keyword>
<dbReference type="AlphaFoldDB" id="A0A087GJ84"/>
<evidence type="ECO:0000313" key="4">
    <source>
        <dbReference type="Proteomes" id="UP000029120"/>
    </source>
</evidence>
<sequence>MFMKAWAHLSRDGVISLPKSLTPSLDRSLVKDLTELDEQMIEVMRSFRVDKNNIRSLSRNPPGETGDDLVLATLVLSQDEVKRLWERVGRESDQSLLNLSTFVLAYAYTWTCLVKARGGDGERAVGLVLGGDMRTRLDPPLPTTYFGNCICSVGCFKRKAREFAGEKGFVTAVELISDMVKSLSSPGMIMRIAQAFATSHHSRGESSQFGSVSGSNRFGLYEMDFGWGGPVKVDSISIRGDDISLADTRDQSGGVQIGMCMKKTQMDIVFSVFNNGLQNSASVGRENLLCKK</sequence>
<dbReference type="Gene3D" id="3.30.559.10">
    <property type="entry name" value="Chloramphenicol acetyltransferase-like domain"/>
    <property type="match status" value="2"/>
</dbReference>
<dbReference type="GO" id="GO:0016747">
    <property type="term" value="F:acyltransferase activity, transferring groups other than amino-acyl groups"/>
    <property type="evidence" value="ECO:0007669"/>
    <property type="project" value="UniProtKB-ARBA"/>
</dbReference>
<dbReference type="Pfam" id="PF02458">
    <property type="entry name" value="Transferase"/>
    <property type="match status" value="1"/>
</dbReference>
<proteinExistence type="predicted"/>
<dbReference type="OrthoDB" id="1862401at2759"/>
<evidence type="ECO:0000313" key="3">
    <source>
        <dbReference type="EMBL" id="KFK29936.1"/>
    </source>
</evidence>
<gene>
    <name evidence="3" type="ordered locus">AALP_Aa7g197600</name>
</gene>
<dbReference type="Proteomes" id="UP000029120">
    <property type="component" value="Chromosome 7"/>
</dbReference>
<accession>A0A087GJ84</accession>
<protein>
    <submittedName>
        <fullName evidence="3">Uncharacterized protein</fullName>
    </submittedName>
</protein>
<dbReference type="SUPFAM" id="SSF52777">
    <property type="entry name" value="CoA-dependent acyltransferases"/>
    <property type="match status" value="1"/>
</dbReference>
<dbReference type="Gramene" id="KFK29936">
    <property type="protein sequence ID" value="KFK29936"/>
    <property type="gene ID" value="AALP_AA7G197600"/>
</dbReference>
<evidence type="ECO:0000256" key="2">
    <source>
        <dbReference type="ARBA" id="ARBA00023315"/>
    </source>
</evidence>
<reference evidence="4" key="1">
    <citation type="journal article" date="2015" name="Nat. Plants">
        <title>Genome expansion of Arabis alpina linked with retrotransposition and reduced symmetric DNA methylation.</title>
        <authorList>
            <person name="Willing E.M."/>
            <person name="Rawat V."/>
            <person name="Mandakova T."/>
            <person name="Maumus F."/>
            <person name="James G.V."/>
            <person name="Nordstroem K.J."/>
            <person name="Becker C."/>
            <person name="Warthmann N."/>
            <person name="Chica C."/>
            <person name="Szarzynska B."/>
            <person name="Zytnicki M."/>
            <person name="Albani M.C."/>
            <person name="Kiefer C."/>
            <person name="Bergonzi S."/>
            <person name="Castaings L."/>
            <person name="Mateos J.L."/>
            <person name="Berns M.C."/>
            <person name="Bujdoso N."/>
            <person name="Piofczyk T."/>
            <person name="de Lorenzo L."/>
            <person name="Barrero-Sicilia C."/>
            <person name="Mateos I."/>
            <person name="Piednoel M."/>
            <person name="Hagmann J."/>
            <person name="Chen-Min-Tao R."/>
            <person name="Iglesias-Fernandez R."/>
            <person name="Schuster S.C."/>
            <person name="Alonso-Blanco C."/>
            <person name="Roudier F."/>
            <person name="Carbonero P."/>
            <person name="Paz-Ares J."/>
            <person name="Davis S.J."/>
            <person name="Pecinka A."/>
            <person name="Quesneville H."/>
            <person name="Colot V."/>
            <person name="Lysak M.A."/>
            <person name="Weigel D."/>
            <person name="Coupland G."/>
            <person name="Schneeberger K."/>
        </authorList>
    </citation>
    <scope>NUCLEOTIDE SEQUENCE [LARGE SCALE GENOMIC DNA]</scope>
    <source>
        <strain evidence="4">cv. Pajares</strain>
    </source>
</reference>
<keyword evidence="2" id="KW-0012">Acyltransferase</keyword>
<organism evidence="3 4">
    <name type="scientific">Arabis alpina</name>
    <name type="common">Alpine rock-cress</name>
    <dbReference type="NCBI Taxonomy" id="50452"/>
    <lineage>
        <taxon>Eukaryota</taxon>
        <taxon>Viridiplantae</taxon>
        <taxon>Streptophyta</taxon>
        <taxon>Embryophyta</taxon>
        <taxon>Tracheophyta</taxon>
        <taxon>Spermatophyta</taxon>
        <taxon>Magnoliopsida</taxon>
        <taxon>eudicotyledons</taxon>
        <taxon>Gunneridae</taxon>
        <taxon>Pentapetalae</taxon>
        <taxon>rosids</taxon>
        <taxon>malvids</taxon>
        <taxon>Brassicales</taxon>
        <taxon>Brassicaceae</taxon>
        <taxon>Arabideae</taxon>
        <taxon>Arabis</taxon>
    </lineage>
</organism>
<name>A0A087GJ84_ARAAL</name>